<reference evidence="1 2" key="1">
    <citation type="submission" date="2017-03" db="EMBL/GenBank/DDBJ databases">
        <title>Paenibacillus larvae genome sequencing.</title>
        <authorList>
            <person name="Dingman D.W."/>
        </authorList>
    </citation>
    <scope>NUCLEOTIDE SEQUENCE [LARGE SCALE GENOMIC DNA]</scope>
    <source>
        <strain evidence="1 2">SAG 10367</strain>
    </source>
</reference>
<dbReference type="AlphaFoldDB" id="A0A1V0UPJ0"/>
<proteinExistence type="predicted"/>
<dbReference type="Proteomes" id="UP000192727">
    <property type="component" value="Chromosome"/>
</dbReference>
<protein>
    <submittedName>
        <fullName evidence="1">Uncharacterized protein</fullName>
    </submittedName>
</protein>
<gene>
    <name evidence="1" type="ORF">B7C51_02195</name>
</gene>
<evidence type="ECO:0000313" key="1">
    <source>
        <dbReference type="EMBL" id="ARF66872.1"/>
    </source>
</evidence>
<accession>A0A1V0UPJ0</accession>
<evidence type="ECO:0000313" key="2">
    <source>
        <dbReference type="Proteomes" id="UP000192727"/>
    </source>
</evidence>
<dbReference type="EMBL" id="CP020557">
    <property type="protein sequence ID" value="ARF66872.1"/>
    <property type="molecule type" value="Genomic_DNA"/>
</dbReference>
<organism evidence="1 2">
    <name type="scientific">Paenibacillus larvae subsp. pulvifaciens</name>
    <dbReference type="NCBI Taxonomy" id="1477"/>
    <lineage>
        <taxon>Bacteria</taxon>
        <taxon>Bacillati</taxon>
        <taxon>Bacillota</taxon>
        <taxon>Bacilli</taxon>
        <taxon>Bacillales</taxon>
        <taxon>Paenibacillaceae</taxon>
        <taxon>Paenibacillus</taxon>
    </lineage>
</organism>
<sequence>MQVITLMAQLLVNRGDPVIQTKRLLSLAVFLEFIKANMTGVIPAPVYFFLTFPSGKDSVPVLQLP</sequence>
<name>A0A1V0UPJ0_9BACL</name>